<dbReference type="Pfam" id="PF15919">
    <property type="entry name" value="HicB_lk_antitox"/>
    <property type="match status" value="1"/>
</dbReference>
<dbReference type="Gene3D" id="3.30.160.250">
    <property type="match status" value="1"/>
</dbReference>
<accession>A0A5J4KHL8</accession>
<gene>
    <name evidence="2" type="ORF">KDW_13850</name>
</gene>
<name>A0A5J4KHL8_9CHLR</name>
<reference evidence="2 3" key="1">
    <citation type="submission" date="2019-10" db="EMBL/GenBank/DDBJ databases">
        <title>Dictyobacter vulcani sp. nov., within the class Ktedonobacteria, isolated from soil of volcanic Mt. Zao.</title>
        <authorList>
            <person name="Zheng Y."/>
            <person name="Wang C.M."/>
            <person name="Sakai Y."/>
            <person name="Abe K."/>
            <person name="Yokota A."/>
            <person name="Yabe S."/>
        </authorList>
    </citation>
    <scope>NUCLEOTIDE SEQUENCE [LARGE SCALE GENOMIC DNA]</scope>
    <source>
        <strain evidence="2 3">W12</strain>
    </source>
</reference>
<evidence type="ECO:0000313" key="2">
    <source>
        <dbReference type="EMBL" id="GER87223.1"/>
    </source>
</evidence>
<dbReference type="InterPro" id="IPR031807">
    <property type="entry name" value="HicB-like"/>
</dbReference>
<dbReference type="Proteomes" id="UP000326912">
    <property type="component" value="Unassembled WGS sequence"/>
</dbReference>
<dbReference type="PANTHER" id="PTHR34504">
    <property type="entry name" value="ANTITOXIN HICB"/>
    <property type="match status" value="1"/>
</dbReference>
<proteinExistence type="predicted"/>
<evidence type="ECO:0000313" key="3">
    <source>
        <dbReference type="Proteomes" id="UP000326912"/>
    </source>
</evidence>
<sequence length="69" mass="7815">MNPAHYSLLIQWDEEDKIYVVTVPELPGAKTHGKTQEEAIKNAYEVIELWLETAKALGWNIPKPQIIAA</sequence>
<dbReference type="SUPFAM" id="SSF143100">
    <property type="entry name" value="TTHA1013/TTHA0281-like"/>
    <property type="match status" value="1"/>
</dbReference>
<dbReference type="RefSeq" id="WP_151755246.1">
    <property type="nucleotide sequence ID" value="NZ_BKZW01000001.1"/>
</dbReference>
<organism evidence="2 3">
    <name type="scientific">Dictyobacter vulcani</name>
    <dbReference type="NCBI Taxonomy" id="2607529"/>
    <lineage>
        <taxon>Bacteria</taxon>
        <taxon>Bacillati</taxon>
        <taxon>Chloroflexota</taxon>
        <taxon>Ktedonobacteria</taxon>
        <taxon>Ktedonobacterales</taxon>
        <taxon>Dictyobacteraceae</taxon>
        <taxon>Dictyobacter</taxon>
    </lineage>
</organism>
<feature type="domain" description="HicB-like antitoxin of toxin-antitoxin system" evidence="1">
    <location>
        <begin position="6"/>
        <end position="68"/>
    </location>
</feature>
<dbReference type="PANTHER" id="PTHR34504:SF2">
    <property type="entry name" value="UPF0150 PROTEIN SSL0259"/>
    <property type="match status" value="1"/>
</dbReference>
<keyword evidence="3" id="KW-1185">Reference proteome</keyword>
<dbReference type="InterPro" id="IPR051404">
    <property type="entry name" value="TA_system_antitoxin"/>
</dbReference>
<dbReference type="InterPro" id="IPR035069">
    <property type="entry name" value="TTHA1013/TTHA0281-like"/>
</dbReference>
<dbReference type="EMBL" id="BKZW01000001">
    <property type="protein sequence ID" value="GER87223.1"/>
    <property type="molecule type" value="Genomic_DNA"/>
</dbReference>
<dbReference type="AlphaFoldDB" id="A0A5J4KHL8"/>
<protein>
    <submittedName>
        <fullName evidence="2">HicB family protein</fullName>
    </submittedName>
</protein>
<evidence type="ECO:0000259" key="1">
    <source>
        <dbReference type="Pfam" id="PF15919"/>
    </source>
</evidence>
<comment type="caution">
    <text evidence="2">The sequence shown here is derived from an EMBL/GenBank/DDBJ whole genome shotgun (WGS) entry which is preliminary data.</text>
</comment>